<evidence type="ECO:0000313" key="2">
    <source>
        <dbReference type="EMBL" id="MCD8742579.1"/>
    </source>
</evidence>
<accession>A0ABS8U642</accession>
<dbReference type="RefSeq" id="WP_232179143.1">
    <property type="nucleotide sequence ID" value="NZ_JAJPWV010000008.1"/>
</dbReference>
<dbReference type="EMBL" id="JAJPWV010000008">
    <property type="protein sequence ID" value="MCD8742579.1"/>
    <property type="molecule type" value="Genomic_DNA"/>
</dbReference>
<gene>
    <name evidence="2" type="ORF">LT679_18355</name>
</gene>
<evidence type="ECO:0000313" key="3">
    <source>
        <dbReference type="Proteomes" id="UP001199919"/>
    </source>
</evidence>
<reference evidence="2 3" key="1">
    <citation type="submission" date="2021-12" db="EMBL/GenBank/DDBJ databases">
        <title>Mucilaginibacter roseus genome.</title>
        <authorList>
            <person name="Ferreira J.R."/>
            <person name="Newman J.D."/>
        </authorList>
    </citation>
    <scope>NUCLEOTIDE SEQUENCE [LARGE SCALE GENOMIC DNA]</scope>
    <source>
        <strain evidence="2 3">LMG 28454</strain>
    </source>
</reference>
<keyword evidence="1" id="KW-0732">Signal</keyword>
<evidence type="ECO:0000256" key="1">
    <source>
        <dbReference type="SAM" id="SignalP"/>
    </source>
</evidence>
<keyword evidence="3" id="KW-1185">Reference proteome</keyword>
<name>A0ABS8U642_9SPHI</name>
<organism evidence="2 3">
    <name type="scientific">Mucilaginibacter roseus</name>
    <dbReference type="NCBI Taxonomy" id="1528868"/>
    <lineage>
        <taxon>Bacteria</taxon>
        <taxon>Pseudomonadati</taxon>
        <taxon>Bacteroidota</taxon>
        <taxon>Sphingobacteriia</taxon>
        <taxon>Sphingobacteriales</taxon>
        <taxon>Sphingobacteriaceae</taxon>
        <taxon>Mucilaginibacter</taxon>
    </lineage>
</organism>
<comment type="caution">
    <text evidence="2">The sequence shown here is derived from an EMBL/GenBank/DDBJ whole genome shotgun (WGS) entry which is preliminary data.</text>
</comment>
<feature type="chain" id="PRO_5046821038" description="Lipid/polyisoprenoid-binding YceI-like domain-containing protein" evidence="1">
    <location>
        <begin position="18"/>
        <end position="221"/>
    </location>
</feature>
<proteinExistence type="predicted"/>
<feature type="signal peptide" evidence="1">
    <location>
        <begin position="1"/>
        <end position="17"/>
    </location>
</feature>
<evidence type="ECO:0008006" key="4">
    <source>
        <dbReference type="Google" id="ProtNLM"/>
    </source>
</evidence>
<protein>
    <recommendedName>
        <fullName evidence="4">Lipid/polyisoprenoid-binding YceI-like domain-containing protein</fullName>
    </recommendedName>
</protein>
<sequence>MKKTLYTLLAISALLLASCKKDNDDNNPGGGSNTYQPFTAGSEWKYRTEIDLGEGAPLVDTSVNTMTAQTKTINNKKYYVAKSVDDEGTEETYLGLNNNVYSTIISDELAGKDLEFAYLNESKAVNESWETLFTIDDEDGDIEARLKTTIKEKSITKTVLGKSYNNVIHTIVETGFKINNNWVTVAQMDFYIAKGIGMIATYGGVNGNISAKTELMSYNIK</sequence>
<dbReference type="Proteomes" id="UP001199919">
    <property type="component" value="Unassembled WGS sequence"/>
</dbReference>
<dbReference type="PROSITE" id="PS51257">
    <property type="entry name" value="PROKAR_LIPOPROTEIN"/>
    <property type="match status" value="1"/>
</dbReference>